<comment type="subcellular location">
    <subcellularLocation>
        <location evidence="1">Periplasm</location>
    </subcellularLocation>
</comment>
<dbReference type="RefSeq" id="WP_404607898.1">
    <property type="nucleotide sequence ID" value="NZ_JBIYDN010000009.1"/>
</dbReference>
<dbReference type="PANTHER" id="PTHR43649">
    <property type="entry name" value="ARABINOSE-BINDING PROTEIN-RELATED"/>
    <property type="match status" value="1"/>
</dbReference>
<dbReference type="SUPFAM" id="SSF53850">
    <property type="entry name" value="Periplasmic binding protein-like II"/>
    <property type="match status" value="1"/>
</dbReference>
<comment type="similarity">
    <text evidence="2">Belongs to the bacterial solute-binding protein 1 family.</text>
</comment>
<dbReference type="Pfam" id="PF01547">
    <property type="entry name" value="SBP_bac_1"/>
    <property type="match status" value="1"/>
</dbReference>
<dbReference type="InterPro" id="IPR050490">
    <property type="entry name" value="Bact_solute-bd_prot1"/>
</dbReference>
<protein>
    <submittedName>
        <fullName evidence="4">Raffinose/stachyose/melibiose transport system substrate-binding protein</fullName>
    </submittedName>
</protein>
<dbReference type="EMBL" id="JBIYDN010000009">
    <property type="protein sequence ID" value="MFK4443296.1"/>
    <property type="molecule type" value="Genomic_DNA"/>
</dbReference>
<reference evidence="4 5" key="2">
    <citation type="submission" date="2024-11" db="EMBL/GenBank/DDBJ databases">
        <title>Using genomics to understand microbial adaptation to soil warming.</title>
        <authorList>
            <person name="Deangelis K.M. PhD."/>
        </authorList>
    </citation>
    <scope>NUCLEOTIDE SEQUENCE [LARGE SCALE GENOMIC DNA]</scope>
    <source>
        <strain evidence="4 5">GAS97</strain>
    </source>
</reference>
<reference evidence="4 5" key="1">
    <citation type="submission" date="2024-10" db="EMBL/GenBank/DDBJ databases">
        <authorList>
            <person name="Deangelis K."/>
            <person name="Huntemann M."/>
            <person name="Clum A."/>
            <person name="Wang J."/>
            <person name="Palaniappan K."/>
            <person name="Ritter S."/>
            <person name="Chen I.-M."/>
            <person name="Stamatis D."/>
            <person name="Reddy T."/>
            <person name="O'Malley R."/>
            <person name="Daum C."/>
            <person name="Ng V."/>
            <person name="Ivanova N."/>
            <person name="Kyrpides N."/>
            <person name="Woyke T."/>
        </authorList>
    </citation>
    <scope>NUCLEOTIDE SEQUENCE [LARGE SCALE GENOMIC DNA]</scope>
    <source>
        <strain evidence="4 5">GAS97</strain>
    </source>
</reference>
<dbReference type="InterPro" id="IPR006059">
    <property type="entry name" value="SBP"/>
</dbReference>
<proteinExistence type="inferred from homology"/>
<keyword evidence="3" id="KW-0732">Signal</keyword>
<sequence>MNGIVSVFVSVITRRRTLAIACAALCAGLASLGPVSIAAAQTKTLTEWDSQTVGAGPKIINDAAARFEKANPGFKVESSHVLNDAYKTKLKIAFGANQPPCVFSSWGGGPLREYVKSGQVVDLTPYLQQNASFQNRFLATAWPAATFDNKVWAIPAENTSVAVVFYNKEIFEKYKLTPPKTWDELLHVISVLKSNNIAPFALANKNKWTGSMYYMYLVDRIGGSDVVRHAVMRAPGGSFADPAFVEAGTRLQELVKAGAFAQGFNGLDYDIGASRRLLYSGRAAMELIGSWEASTVKAENPAFYSKLDFFPFPTVPGGKGDPNDVIGTVGDNFYSISKACADPQAAFKLIQSMTDDQSMRERVADTRIPPVKNLEVTDPMLKRFLKTVSDAPAVQLWYDQELPPALGELHKNTTQALFGLTMSPQEAAQQMEVEAKKDLN</sequence>
<organism evidence="4 5">
    <name type="scientific">Caballeronia udeis</name>
    <dbReference type="NCBI Taxonomy" id="1232866"/>
    <lineage>
        <taxon>Bacteria</taxon>
        <taxon>Pseudomonadati</taxon>
        <taxon>Pseudomonadota</taxon>
        <taxon>Betaproteobacteria</taxon>
        <taxon>Burkholderiales</taxon>
        <taxon>Burkholderiaceae</taxon>
        <taxon>Caballeronia</taxon>
    </lineage>
</organism>
<keyword evidence="5" id="KW-1185">Reference proteome</keyword>
<feature type="signal peptide" evidence="3">
    <location>
        <begin position="1"/>
        <end position="40"/>
    </location>
</feature>
<accession>A0ABW8MKJ4</accession>
<evidence type="ECO:0000256" key="3">
    <source>
        <dbReference type="SAM" id="SignalP"/>
    </source>
</evidence>
<dbReference type="Gene3D" id="3.40.190.10">
    <property type="entry name" value="Periplasmic binding protein-like II"/>
    <property type="match status" value="2"/>
</dbReference>
<evidence type="ECO:0000256" key="2">
    <source>
        <dbReference type="ARBA" id="ARBA00008520"/>
    </source>
</evidence>
<feature type="chain" id="PRO_5045145181" evidence="3">
    <location>
        <begin position="41"/>
        <end position="440"/>
    </location>
</feature>
<dbReference type="PANTHER" id="PTHR43649:SF14">
    <property type="entry name" value="BLR3389 PROTEIN"/>
    <property type="match status" value="1"/>
</dbReference>
<gene>
    <name evidence="4" type="ORF">ABH943_003318</name>
</gene>
<evidence type="ECO:0000256" key="1">
    <source>
        <dbReference type="ARBA" id="ARBA00004418"/>
    </source>
</evidence>
<evidence type="ECO:0000313" key="4">
    <source>
        <dbReference type="EMBL" id="MFK4443296.1"/>
    </source>
</evidence>
<comment type="caution">
    <text evidence="4">The sequence shown here is derived from an EMBL/GenBank/DDBJ whole genome shotgun (WGS) entry which is preliminary data.</text>
</comment>
<name>A0ABW8MKJ4_9BURK</name>
<evidence type="ECO:0000313" key="5">
    <source>
        <dbReference type="Proteomes" id="UP001620514"/>
    </source>
</evidence>
<dbReference type="Proteomes" id="UP001620514">
    <property type="component" value="Unassembled WGS sequence"/>
</dbReference>